<name>A0AA86U7F2_9EUKA</name>
<dbReference type="AlphaFoldDB" id="A0AA86U7F2"/>
<keyword evidence="3" id="KW-1185">Reference proteome</keyword>
<dbReference type="EMBL" id="CATOUU010000754">
    <property type="protein sequence ID" value="CAI9945880.1"/>
    <property type="molecule type" value="Genomic_DNA"/>
</dbReference>
<evidence type="ECO:0000313" key="2">
    <source>
        <dbReference type="EMBL" id="CAL6070541.1"/>
    </source>
</evidence>
<organism evidence="1">
    <name type="scientific">Hexamita inflata</name>
    <dbReference type="NCBI Taxonomy" id="28002"/>
    <lineage>
        <taxon>Eukaryota</taxon>
        <taxon>Metamonada</taxon>
        <taxon>Diplomonadida</taxon>
        <taxon>Hexamitidae</taxon>
        <taxon>Hexamitinae</taxon>
        <taxon>Hexamita</taxon>
    </lineage>
</organism>
<dbReference type="Proteomes" id="UP001642409">
    <property type="component" value="Unassembled WGS sequence"/>
</dbReference>
<accession>A0AA86U7F2</accession>
<evidence type="ECO:0000313" key="1">
    <source>
        <dbReference type="EMBL" id="CAI9945880.1"/>
    </source>
</evidence>
<reference evidence="2 3" key="2">
    <citation type="submission" date="2024-07" db="EMBL/GenBank/DDBJ databases">
        <authorList>
            <person name="Akdeniz Z."/>
        </authorList>
    </citation>
    <scope>NUCLEOTIDE SEQUENCE [LARGE SCALE GENOMIC DNA]</scope>
</reference>
<sequence length="145" mass="17133">MKQNSLLSYTLLYYIYLGQQKPLIVQQENGNGRLYYESQNQRIRGNSQCFQVQSFRHNYFLFSFYTIPGLKAEIGEERMEHRYGADYTFKDDILAGSKVCYQIEIKFISKERGQLNMPRLKVTSDSIHILGGLQTVLHFRKRFQV</sequence>
<evidence type="ECO:0000313" key="3">
    <source>
        <dbReference type="Proteomes" id="UP001642409"/>
    </source>
</evidence>
<reference evidence="1" key="1">
    <citation type="submission" date="2023-06" db="EMBL/GenBank/DDBJ databases">
        <authorList>
            <person name="Kurt Z."/>
        </authorList>
    </citation>
    <scope>NUCLEOTIDE SEQUENCE</scope>
</reference>
<protein>
    <submittedName>
        <fullName evidence="2">Hypothetical_protein</fullName>
    </submittedName>
</protein>
<comment type="caution">
    <text evidence="1">The sequence shown here is derived from an EMBL/GenBank/DDBJ whole genome shotgun (WGS) entry which is preliminary data.</text>
</comment>
<dbReference type="EMBL" id="CAXDID020000284">
    <property type="protein sequence ID" value="CAL6070541.1"/>
    <property type="molecule type" value="Genomic_DNA"/>
</dbReference>
<proteinExistence type="predicted"/>
<gene>
    <name evidence="1" type="ORF">HINF_LOCUS33525</name>
    <name evidence="2" type="ORF">HINF_LOCUS54558</name>
</gene>